<keyword evidence="1" id="KW-0812">Transmembrane</keyword>
<evidence type="ECO:0000313" key="3">
    <source>
        <dbReference type="Proteomes" id="UP000799770"/>
    </source>
</evidence>
<feature type="transmembrane region" description="Helical" evidence="1">
    <location>
        <begin position="236"/>
        <end position="255"/>
    </location>
</feature>
<dbReference type="AlphaFoldDB" id="A0A6A5ZML9"/>
<protein>
    <submittedName>
        <fullName evidence="2">Uncharacterized protein</fullName>
    </submittedName>
</protein>
<gene>
    <name evidence="2" type="ORF">BDV96DRAFT_642710</name>
</gene>
<reference evidence="2" key="1">
    <citation type="journal article" date="2020" name="Stud. Mycol.">
        <title>101 Dothideomycetes genomes: a test case for predicting lifestyles and emergence of pathogens.</title>
        <authorList>
            <person name="Haridas S."/>
            <person name="Albert R."/>
            <person name="Binder M."/>
            <person name="Bloem J."/>
            <person name="Labutti K."/>
            <person name="Salamov A."/>
            <person name="Andreopoulos B."/>
            <person name="Baker S."/>
            <person name="Barry K."/>
            <person name="Bills G."/>
            <person name="Bluhm B."/>
            <person name="Cannon C."/>
            <person name="Castanera R."/>
            <person name="Culley D."/>
            <person name="Daum C."/>
            <person name="Ezra D."/>
            <person name="Gonzalez J."/>
            <person name="Henrissat B."/>
            <person name="Kuo A."/>
            <person name="Liang C."/>
            <person name="Lipzen A."/>
            <person name="Lutzoni F."/>
            <person name="Magnuson J."/>
            <person name="Mondo S."/>
            <person name="Nolan M."/>
            <person name="Ohm R."/>
            <person name="Pangilinan J."/>
            <person name="Park H.-J."/>
            <person name="Ramirez L."/>
            <person name="Alfaro M."/>
            <person name="Sun H."/>
            <person name="Tritt A."/>
            <person name="Yoshinaga Y."/>
            <person name="Zwiers L.-H."/>
            <person name="Turgeon B."/>
            <person name="Goodwin S."/>
            <person name="Spatafora J."/>
            <person name="Crous P."/>
            <person name="Grigoriev I."/>
        </authorList>
    </citation>
    <scope>NUCLEOTIDE SEQUENCE</scope>
    <source>
        <strain evidence="2">CBS 627.86</strain>
    </source>
</reference>
<dbReference type="Proteomes" id="UP000799770">
    <property type="component" value="Unassembled WGS sequence"/>
</dbReference>
<proteinExistence type="predicted"/>
<keyword evidence="1" id="KW-1133">Transmembrane helix</keyword>
<name>A0A6A5ZML9_9PLEO</name>
<organism evidence="2 3">
    <name type="scientific">Lophiotrema nucula</name>
    <dbReference type="NCBI Taxonomy" id="690887"/>
    <lineage>
        <taxon>Eukaryota</taxon>
        <taxon>Fungi</taxon>
        <taxon>Dikarya</taxon>
        <taxon>Ascomycota</taxon>
        <taxon>Pezizomycotina</taxon>
        <taxon>Dothideomycetes</taxon>
        <taxon>Pleosporomycetidae</taxon>
        <taxon>Pleosporales</taxon>
        <taxon>Lophiotremataceae</taxon>
        <taxon>Lophiotrema</taxon>
    </lineage>
</organism>
<evidence type="ECO:0000256" key="1">
    <source>
        <dbReference type="SAM" id="Phobius"/>
    </source>
</evidence>
<keyword evidence="1" id="KW-0472">Membrane</keyword>
<sequence length="258" mass="30526">MPFSLAATVFDIEAYDNMPTYPWHRDIAALLPVEEDYVNDLLLPYKCAPGSDIVRECWELQEALKAWFPPSTRDDRGAQNRKYEEWLSTLTPHARYAYLPVRWVNMVSDRLFWSDNLSIRQFNNRWTEARFNKYFKTLISRRAENGSYFLSCRYGLYRLFDILTAPYRMFRTIAQSLYESSATATTGIQPLESYREKVQHMRERINVWTGLPPSKDTATLENRLSEKVKLWFCPTWFTICPMIICTIPFLLLLLVRLK</sequence>
<accession>A0A6A5ZML9</accession>
<dbReference type="EMBL" id="ML977315">
    <property type="protein sequence ID" value="KAF2119698.1"/>
    <property type="molecule type" value="Genomic_DNA"/>
</dbReference>
<keyword evidence="3" id="KW-1185">Reference proteome</keyword>
<evidence type="ECO:0000313" key="2">
    <source>
        <dbReference type="EMBL" id="KAF2119698.1"/>
    </source>
</evidence>